<evidence type="ECO:0000313" key="2">
    <source>
        <dbReference type="Proteomes" id="UP000297777"/>
    </source>
</evidence>
<comment type="caution">
    <text evidence="1">The sequence shown here is derived from an EMBL/GenBank/DDBJ whole genome shotgun (WGS) entry which is preliminary data.</text>
</comment>
<dbReference type="AlphaFoldDB" id="A0A4Z1EAY7"/>
<dbReference type="EMBL" id="PQXH01000237">
    <property type="protein sequence ID" value="TGO07912.1"/>
    <property type="molecule type" value="Genomic_DNA"/>
</dbReference>
<reference evidence="1 2" key="1">
    <citation type="submission" date="2017-12" db="EMBL/GenBank/DDBJ databases">
        <title>Comparative genomics of Botrytis spp.</title>
        <authorList>
            <person name="Valero-Jimenez C.A."/>
            <person name="Tapia P."/>
            <person name="Veloso J."/>
            <person name="Silva-Moreno E."/>
            <person name="Staats M."/>
            <person name="Valdes J.H."/>
            <person name="Van Kan J.A.L."/>
        </authorList>
    </citation>
    <scope>NUCLEOTIDE SEQUENCE [LARGE SCALE GENOMIC DNA]</scope>
    <source>
        <strain evidence="1 2">Bt9001</strain>
    </source>
</reference>
<sequence length="177" mass="19104">MPSHRLRQLSSRFVTQRERIHRPQGIRVHSPMDLDSLVEHSLARLKRVVDSAQLRETARRVGEGPDGVGVQRPEGAHHGVVGAGVQGERFVGETGGAVWGAVAAGEGVLGPDDVVVCWGEEGFESAEGAEVQRFGFGMLLQVATHAAEFVDGDYYVEVVVGEESGEEVSFFVWLGRG</sequence>
<gene>
    <name evidence="1" type="ORF">BTUL_0237g00090</name>
</gene>
<proteinExistence type="predicted"/>
<dbReference type="Proteomes" id="UP000297777">
    <property type="component" value="Unassembled WGS sequence"/>
</dbReference>
<keyword evidence="2" id="KW-1185">Reference proteome</keyword>
<name>A0A4Z1EAY7_9HELO</name>
<organism evidence="1 2">
    <name type="scientific">Botrytis tulipae</name>
    <dbReference type="NCBI Taxonomy" id="87230"/>
    <lineage>
        <taxon>Eukaryota</taxon>
        <taxon>Fungi</taxon>
        <taxon>Dikarya</taxon>
        <taxon>Ascomycota</taxon>
        <taxon>Pezizomycotina</taxon>
        <taxon>Leotiomycetes</taxon>
        <taxon>Helotiales</taxon>
        <taxon>Sclerotiniaceae</taxon>
        <taxon>Botrytis</taxon>
    </lineage>
</organism>
<protein>
    <submittedName>
        <fullName evidence="1">Uncharacterized protein</fullName>
    </submittedName>
</protein>
<accession>A0A4Z1EAY7</accession>
<evidence type="ECO:0000313" key="1">
    <source>
        <dbReference type="EMBL" id="TGO07912.1"/>
    </source>
</evidence>